<gene>
    <name evidence="1" type="ORF">ABID21_001836</name>
</gene>
<accession>A0ABV2H654</accession>
<protein>
    <submittedName>
        <fullName evidence="1">Rossmann fold nucleotide-binding protein DprA/Smf involved in DNA uptake</fullName>
    </submittedName>
</protein>
<evidence type="ECO:0000313" key="1">
    <source>
        <dbReference type="EMBL" id="MET3585727.1"/>
    </source>
</evidence>
<organism evidence="1 2">
    <name type="scientific">Pseudorhizobium tarimense</name>
    <dbReference type="NCBI Taxonomy" id="1079109"/>
    <lineage>
        <taxon>Bacteria</taxon>
        <taxon>Pseudomonadati</taxon>
        <taxon>Pseudomonadota</taxon>
        <taxon>Alphaproteobacteria</taxon>
        <taxon>Hyphomicrobiales</taxon>
        <taxon>Rhizobiaceae</taxon>
        <taxon>Rhizobium/Agrobacterium group</taxon>
        <taxon>Pseudorhizobium</taxon>
    </lineage>
</organism>
<dbReference type="Gene3D" id="3.40.50.450">
    <property type="match status" value="1"/>
</dbReference>
<sequence length="98" mass="10532">MPEGGARPNGSALTDRQRVAWLRLIRSDNVGPATFRDLINHSGSAEAALDLLPELFSRGGASCTIRIASKEDAERELELLNVCARGSSASGTRTIRRP</sequence>
<reference evidence="1 2" key="1">
    <citation type="submission" date="2024-06" db="EMBL/GenBank/DDBJ databases">
        <title>Genomic Encyclopedia of Type Strains, Phase IV (KMG-IV): sequencing the most valuable type-strain genomes for metagenomic binning, comparative biology and taxonomic classification.</title>
        <authorList>
            <person name="Goeker M."/>
        </authorList>
    </citation>
    <scope>NUCLEOTIDE SEQUENCE [LARGE SCALE GENOMIC DNA]</scope>
    <source>
        <strain evidence="1 2">DSM 105042</strain>
    </source>
</reference>
<dbReference type="RefSeq" id="WP_354532038.1">
    <property type="nucleotide sequence ID" value="NZ_JALJRA010000006.1"/>
</dbReference>
<comment type="caution">
    <text evidence="1">The sequence shown here is derived from an EMBL/GenBank/DDBJ whole genome shotgun (WGS) entry which is preliminary data.</text>
</comment>
<dbReference type="Proteomes" id="UP001549031">
    <property type="component" value="Unassembled WGS sequence"/>
</dbReference>
<dbReference type="EMBL" id="JBEPLJ010000006">
    <property type="protein sequence ID" value="MET3585727.1"/>
    <property type="molecule type" value="Genomic_DNA"/>
</dbReference>
<proteinExistence type="predicted"/>
<evidence type="ECO:0000313" key="2">
    <source>
        <dbReference type="Proteomes" id="UP001549031"/>
    </source>
</evidence>
<dbReference type="Pfam" id="PF21102">
    <property type="entry name" value="DprA_N"/>
    <property type="match status" value="1"/>
</dbReference>
<name>A0ABV2H654_9HYPH</name>
<keyword evidence="2" id="KW-1185">Reference proteome</keyword>